<dbReference type="InterPro" id="IPR013087">
    <property type="entry name" value="Znf_C2H2_type"/>
</dbReference>
<dbReference type="Proteomes" id="UP001165289">
    <property type="component" value="Unassembled WGS sequence"/>
</dbReference>
<evidence type="ECO:0000313" key="9">
    <source>
        <dbReference type="Proteomes" id="UP001165289"/>
    </source>
</evidence>
<dbReference type="SUPFAM" id="SSF52540">
    <property type="entry name" value="P-loop containing nucleoside triphosphate hydrolases"/>
    <property type="match status" value="1"/>
</dbReference>
<comment type="similarity">
    <text evidence="1">Belongs to the methyltransferase superfamily. METL family.</text>
</comment>
<feature type="compositionally biased region" description="Polar residues" evidence="5">
    <location>
        <begin position="609"/>
        <end position="624"/>
    </location>
</feature>
<proteinExistence type="inferred from homology"/>
<dbReference type="InterPro" id="IPR041677">
    <property type="entry name" value="DNA2/NAM7_AAA_11"/>
</dbReference>
<dbReference type="GO" id="GO:0032259">
    <property type="term" value="P:methylation"/>
    <property type="evidence" value="ECO:0007669"/>
    <property type="project" value="UniProtKB-KW"/>
</dbReference>
<dbReference type="CDD" id="cd18808">
    <property type="entry name" value="SF1_C_Upf1"/>
    <property type="match status" value="1"/>
</dbReference>
<dbReference type="Pfam" id="PF13087">
    <property type="entry name" value="AAA_12"/>
    <property type="match status" value="1"/>
</dbReference>
<dbReference type="PANTHER" id="PTHR22809:SF11">
    <property type="entry name" value="TRNA N(3)-METHYLCYTIDINE METHYLTRANSFERASE METTL2"/>
    <property type="match status" value="1"/>
</dbReference>
<dbReference type="Gene3D" id="3.40.50.150">
    <property type="entry name" value="Vaccinia Virus protein VP39"/>
    <property type="match status" value="1"/>
</dbReference>
<reference evidence="8 9" key="1">
    <citation type="journal article" date="2023" name="BMC Biol.">
        <title>The compact genome of the sponge Oopsacas minuta (Hexactinellida) is lacking key metazoan core genes.</title>
        <authorList>
            <person name="Santini S."/>
            <person name="Schenkelaars Q."/>
            <person name="Jourda C."/>
            <person name="Duchesne M."/>
            <person name="Belahbib H."/>
            <person name="Rocher C."/>
            <person name="Selva M."/>
            <person name="Riesgo A."/>
            <person name="Vervoort M."/>
            <person name="Leys S.P."/>
            <person name="Kodjabachian L."/>
            <person name="Le Bivic A."/>
            <person name="Borchiellini C."/>
            <person name="Claverie J.M."/>
            <person name="Renard E."/>
        </authorList>
    </citation>
    <scope>NUCLEOTIDE SEQUENCE [LARGE SCALE GENOMIC DNA]</scope>
    <source>
        <strain evidence="8">SPO-2</strain>
    </source>
</reference>
<name>A0AAV7JHX4_9METZ</name>
<dbReference type="Pfam" id="PF13086">
    <property type="entry name" value="AAA_11"/>
    <property type="match status" value="1"/>
</dbReference>
<dbReference type="InterPro" id="IPR047187">
    <property type="entry name" value="SF1_C_Upf1"/>
</dbReference>
<gene>
    <name evidence="8" type="ORF">LOD99_8098</name>
</gene>
<dbReference type="PANTHER" id="PTHR22809">
    <property type="entry name" value="METHYLTRANSFERASE-RELATED"/>
    <property type="match status" value="1"/>
</dbReference>
<dbReference type="InterPro" id="IPR027417">
    <property type="entry name" value="P-loop_NTPase"/>
</dbReference>
<evidence type="ECO:0000256" key="2">
    <source>
        <dbReference type="ARBA" id="ARBA00022603"/>
    </source>
</evidence>
<keyword evidence="4" id="KW-0862">Zinc</keyword>
<comment type="caution">
    <text evidence="8">The sequence shown here is derived from an EMBL/GenBank/DDBJ whole genome shotgun (WGS) entry which is preliminary data.</text>
</comment>
<dbReference type="GO" id="GO:0008270">
    <property type="term" value="F:zinc ion binding"/>
    <property type="evidence" value="ECO:0007669"/>
    <property type="project" value="UniProtKB-KW"/>
</dbReference>
<sequence>MAENLNFVSVPPKPCNPSDTDNCGEVLEKKAEFGTRFLDNPGRVYEHNAWDDVEWSEAQIEEAEKKIALNSSSFLPSHEVDQQYANSSKSWHAFYQQHHENFFKDRNWLLSSFPELATTPPSHGPIHPQSKIDAQEQVNSTVELTSPVLSIDIDTYLSLHLCSEASTATVRILDAGCGVGNSSFPILESNPSPDLFIYACDFAESAIDLIKANPQYNSKRIHPFVCDLSSDNVKFPFPPNSFHFILLLFVLSAVPPSKACLVTKRLSRLLQPGGMLLFRDYGRYDMTQLRFKLGTCLQPNCYRRGDGTQAYFFTEQEVSQLFEQEAGLERVQLISDKRLQVNRGKQIKMFRVWIQAICSFLKIQTIPNKMTGHELFRVCEDCFNAQTNPPTLEKIANSDGSCRTCGRMWSGISVAYYAPHRKWYRIRNLRHEYKLYLCPNKISGRCFRGVACRRAHNILELEIWTAKEKRPDKPRFSCVICDNEFPSIENLNAHMMSEVHKMKTKSMRILPEVGHSARYSGPIRARPKLVYGSHSYEMCRYKRCRFYNACKNAHSHEEQKVWIDALQAETNKHPDQNHSGKFDSFNYSSLSSKSDSYNYSSSGGYSSSQGASRYPSSSDSRPQWISENTVTEPDCLQEVYRAIDNFGLKACILPPDYIRMECSTPVVVNVGESNENQSLLTLQSTQPEFLNSIVLYQHKGIFTLGDIFKCNKEGGIRERLKHPHNANRTNYLIFQAFDSDNFFELAIICKPQIGEHRVHVIFQLQDGLLLAKEICVKPTGDEFKEVRENFMNTINPVPTHIPVVPSVPAHAHIPTQPVPARGRTPVADSMLPVNWELNYTLLNTSWYSNKHPMRIDIEDKIRSGFFQNMKSEITKDKYAVRFHQLLFIEEYQHKKSLMKYDLPNQKITFENVDRQVTIEIDNDRELVETARGNYRFIKFELKHRLFEGYRSFRPPKAAYIIPNGMKRAYHCTSINLASEYIILTVTTELIKDCQTSGGLAFVRFIPDRDEFVMMHEALDNINLSVVFPVLRKVDIPWSYIDEDHLVKLLDYERILSDSQKDAVFSIINLECHSFPTILCGPFGSGKTRTLSVAARLISRAFRRSRVLIVTKTNSCANLYVELLQDYFDSISVLREGGSEHANRKIIFRHFAKSQNVNWNRRVNRFANIENQGYPDAKYKSASLYDIQQCSIVVTTLTACHTLVSAQDFRKSKSLFTHIFIDEAAQVTEPEVLIALSLASTNTKVVLAGDVRQSKPLILSHYGKKYDLDQSLMERFELLPEYEGNILKKCKVNLTENFRSRRTIVNFFSELFYDSCIVAKPPRLTGPTNFPALSFIHVSGQENSLQGYPSYYNEEEAQLTIRALRKLVAAGVRVTKIAVLTTFKAQDHLINEVLRKEGINCMRRQHSPKYCREHNCINHITIEHKKLEAIQGREYDMIIINTVRTVTHMPESIESEEMLDFGLMDDVAQFNTILTRARGWILVIGDVDCLTTLGRCSNVWTKYVEACSDVCGYFESIQEFDNFDTKIPYQKKYKKPSRIQPREQQEEVIVTQESIPSSQVITVEEPKISATYNSKLNSLQMFINSCHEELNSLTNQDIINVINEQLEFTNITIELMERQSLLESKSSKTVSSTGLLQGAAPMSEDQQGATPQVPPLPQDLIPEKEYSNFI</sequence>
<dbReference type="CDD" id="cd02440">
    <property type="entry name" value="AdoMet_MTases"/>
    <property type="match status" value="1"/>
</dbReference>
<dbReference type="Pfam" id="PF08242">
    <property type="entry name" value="Methyltransf_12"/>
    <property type="match status" value="1"/>
</dbReference>
<feature type="region of interest" description="Disordered" evidence="5">
    <location>
        <begin position="1631"/>
        <end position="1669"/>
    </location>
</feature>
<dbReference type="PROSITE" id="PS00028">
    <property type="entry name" value="ZINC_FINGER_C2H2_1"/>
    <property type="match status" value="1"/>
</dbReference>
<dbReference type="SUPFAM" id="SSF57667">
    <property type="entry name" value="beta-beta-alpha zinc fingers"/>
    <property type="match status" value="1"/>
</dbReference>
<feature type="zinc finger region" description="C3H1-type" evidence="4">
    <location>
        <begin position="432"/>
        <end position="459"/>
    </location>
</feature>
<keyword evidence="9" id="KW-1185">Reference proteome</keyword>
<protein>
    <submittedName>
        <fullName evidence="8">Methyltransferase-like protein 2A isoform X1</fullName>
    </submittedName>
</protein>
<dbReference type="InterPro" id="IPR041679">
    <property type="entry name" value="DNA2/NAM7-like_C"/>
</dbReference>
<dbReference type="SUPFAM" id="SSF53335">
    <property type="entry name" value="S-adenosyl-L-methionine-dependent methyltransferases"/>
    <property type="match status" value="1"/>
</dbReference>
<dbReference type="InterPro" id="IPR036236">
    <property type="entry name" value="Znf_C2H2_sf"/>
</dbReference>
<evidence type="ECO:0000256" key="4">
    <source>
        <dbReference type="PROSITE-ProRule" id="PRU00723"/>
    </source>
</evidence>
<evidence type="ECO:0000259" key="7">
    <source>
        <dbReference type="PROSITE" id="PS50157"/>
    </source>
</evidence>
<dbReference type="InterPro" id="IPR013217">
    <property type="entry name" value="Methyltransf_12"/>
</dbReference>
<accession>A0AAV7JHX4</accession>
<evidence type="ECO:0000256" key="5">
    <source>
        <dbReference type="SAM" id="MobiDB-lite"/>
    </source>
</evidence>
<keyword evidence="3" id="KW-0808">Transferase</keyword>
<dbReference type="GO" id="GO:0004386">
    <property type="term" value="F:helicase activity"/>
    <property type="evidence" value="ECO:0007669"/>
    <property type="project" value="InterPro"/>
</dbReference>
<dbReference type="GO" id="GO:0052735">
    <property type="term" value="F:tRNA (cytidine-3-)-methyltransferase activity"/>
    <property type="evidence" value="ECO:0007669"/>
    <property type="project" value="TreeGrafter"/>
</dbReference>
<dbReference type="Gene3D" id="3.40.50.300">
    <property type="entry name" value="P-loop containing nucleotide triphosphate hydrolases"/>
    <property type="match status" value="2"/>
</dbReference>
<dbReference type="EMBL" id="JAKMXF010000330">
    <property type="protein sequence ID" value="KAI6648466.1"/>
    <property type="molecule type" value="Genomic_DNA"/>
</dbReference>
<evidence type="ECO:0000259" key="6">
    <source>
        <dbReference type="PROSITE" id="PS50103"/>
    </source>
</evidence>
<dbReference type="PROSITE" id="PS50157">
    <property type="entry name" value="ZINC_FINGER_C2H2_2"/>
    <property type="match status" value="1"/>
</dbReference>
<feature type="domain" description="C3H1-type" evidence="6">
    <location>
        <begin position="432"/>
        <end position="459"/>
    </location>
</feature>
<dbReference type="Gene3D" id="3.30.160.60">
    <property type="entry name" value="Classic Zinc Finger"/>
    <property type="match status" value="1"/>
</dbReference>
<organism evidence="8 9">
    <name type="scientific">Oopsacas minuta</name>
    <dbReference type="NCBI Taxonomy" id="111878"/>
    <lineage>
        <taxon>Eukaryota</taxon>
        <taxon>Metazoa</taxon>
        <taxon>Porifera</taxon>
        <taxon>Hexactinellida</taxon>
        <taxon>Hexasterophora</taxon>
        <taxon>Lyssacinosida</taxon>
        <taxon>Leucopsacidae</taxon>
        <taxon>Oopsacas</taxon>
    </lineage>
</organism>
<feature type="domain" description="C2H2-type" evidence="7">
    <location>
        <begin position="476"/>
        <end position="505"/>
    </location>
</feature>
<evidence type="ECO:0000256" key="3">
    <source>
        <dbReference type="ARBA" id="ARBA00022679"/>
    </source>
</evidence>
<evidence type="ECO:0000313" key="8">
    <source>
        <dbReference type="EMBL" id="KAI6648466.1"/>
    </source>
</evidence>
<feature type="region of interest" description="Disordered" evidence="5">
    <location>
        <begin position="601"/>
        <end position="624"/>
    </location>
</feature>
<keyword evidence="2 8" id="KW-0489">Methyltransferase</keyword>
<feature type="compositionally biased region" description="Basic and acidic residues" evidence="5">
    <location>
        <begin position="1660"/>
        <end position="1669"/>
    </location>
</feature>
<keyword evidence="4" id="KW-0479">Metal-binding</keyword>
<evidence type="ECO:0000256" key="1">
    <source>
        <dbReference type="ARBA" id="ARBA00009725"/>
    </source>
</evidence>
<dbReference type="InterPro" id="IPR029063">
    <property type="entry name" value="SAM-dependent_MTases_sf"/>
</dbReference>
<dbReference type="PROSITE" id="PS50103">
    <property type="entry name" value="ZF_C3H1"/>
    <property type="match status" value="1"/>
</dbReference>
<dbReference type="InterPro" id="IPR000571">
    <property type="entry name" value="Znf_CCCH"/>
</dbReference>
<dbReference type="InterPro" id="IPR026113">
    <property type="entry name" value="METTL2/6/8-like"/>
</dbReference>
<keyword evidence="4" id="KW-0863">Zinc-finger</keyword>